<keyword evidence="5 7" id="KW-0456">Lyase</keyword>
<proteinExistence type="inferred from homology"/>
<dbReference type="Proteomes" id="UP000243876">
    <property type="component" value="Unassembled WGS sequence"/>
</dbReference>
<keyword evidence="9" id="KW-1185">Reference proteome</keyword>
<dbReference type="InterPro" id="IPR015421">
    <property type="entry name" value="PyrdxlP-dep_Trfase_major"/>
</dbReference>
<dbReference type="GO" id="GO:0030170">
    <property type="term" value="F:pyridoxal phosphate binding"/>
    <property type="evidence" value="ECO:0007669"/>
    <property type="project" value="InterPro"/>
</dbReference>
<evidence type="ECO:0000256" key="3">
    <source>
        <dbReference type="ARBA" id="ARBA00012421"/>
    </source>
</evidence>
<evidence type="ECO:0000256" key="4">
    <source>
        <dbReference type="ARBA" id="ARBA00022898"/>
    </source>
</evidence>
<dbReference type="PANTHER" id="PTHR43321:SF6">
    <property type="entry name" value="GLUTAMATE DECARBOXYLASE"/>
    <property type="match status" value="1"/>
</dbReference>
<evidence type="ECO:0000256" key="7">
    <source>
        <dbReference type="RuleBase" id="RU000382"/>
    </source>
</evidence>
<dbReference type="EMBL" id="CENE01000035">
    <property type="protein sequence ID" value="CEQ42780.1"/>
    <property type="molecule type" value="Genomic_DNA"/>
</dbReference>
<evidence type="ECO:0000256" key="1">
    <source>
        <dbReference type="ARBA" id="ARBA00001933"/>
    </source>
</evidence>
<protein>
    <recommendedName>
        <fullName evidence="3">glutamate decarboxylase</fullName>
        <ecNumber evidence="3">4.1.1.15</ecNumber>
    </recommendedName>
</protein>
<dbReference type="GO" id="GO:0005829">
    <property type="term" value="C:cytosol"/>
    <property type="evidence" value="ECO:0007669"/>
    <property type="project" value="TreeGrafter"/>
</dbReference>
<dbReference type="InterPro" id="IPR015424">
    <property type="entry name" value="PyrdxlP-dep_Trfase"/>
</dbReference>
<dbReference type="OrthoDB" id="5152799at2759"/>
<sequence length="482" mass="53553">MCPTEDHHVSSIVYGRTTNLQPLGVDSAAARQGIKRFELPDEEMDSRLAQRFVQDELLLDASPALNLASFVTTYMEPEAEQLMLQNLSKNFIDAEEYPSCAEVEMRCVNMIARLFNAPLDDPTSEALGVSTVGSSEAIILAVLAAKARWKEMRLAAGKDASKPNIVMNAAVQVCWEKAARYLEVEEKYWYCRPGQYVLDPQEAIDLVDENTILVVGILGTTYTGQYEPIEKLNALLEEKCQKTPGLDVYIHVQVLSRVASINASGHKYGLCYAGVGWALWRGKQFLPDSVCFTVNYLGSPQVSFTLNFSKPAINVIAQYCKSESLIPNKTAHESSDQFLRLGKAGYRAIMETLTSTADYVAEEVMKLNGGDFFELLSEGQAQGLPLVAWRIVKADCPYDDTMAPHTEEMKLLRVVTFLRDLKDTLHYLDHAPAEIQKHLSKSEGSGTLAVAASRVKHSKKQNVHLHEKHSLQGKYGKTHAIC</sequence>
<dbReference type="Gene3D" id="4.10.280.50">
    <property type="match status" value="1"/>
</dbReference>
<dbReference type="Gene3D" id="3.40.640.10">
    <property type="entry name" value="Type I PLP-dependent aspartate aminotransferase-like (Major domain)"/>
    <property type="match status" value="1"/>
</dbReference>
<dbReference type="GO" id="GO:0004351">
    <property type="term" value="F:glutamate decarboxylase activity"/>
    <property type="evidence" value="ECO:0007669"/>
    <property type="project" value="UniProtKB-EC"/>
</dbReference>
<evidence type="ECO:0000313" key="9">
    <source>
        <dbReference type="Proteomes" id="UP000243876"/>
    </source>
</evidence>
<comment type="similarity">
    <text evidence="2 7">Belongs to the group II decarboxylase family.</text>
</comment>
<dbReference type="PANTHER" id="PTHR43321">
    <property type="entry name" value="GLUTAMATE DECARBOXYLASE"/>
    <property type="match status" value="1"/>
</dbReference>
<name>A0A0D6ET78_SPOSA</name>
<dbReference type="Pfam" id="PF00282">
    <property type="entry name" value="Pyridoxal_deC"/>
    <property type="match status" value="1"/>
</dbReference>
<feature type="modified residue" description="N6-(pyridoxal phosphate)lysine" evidence="6">
    <location>
        <position position="267"/>
    </location>
</feature>
<dbReference type="InterPro" id="IPR002129">
    <property type="entry name" value="PyrdxlP-dep_de-COase"/>
</dbReference>
<dbReference type="GO" id="GO:0006538">
    <property type="term" value="P:L-glutamate catabolic process"/>
    <property type="evidence" value="ECO:0007669"/>
    <property type="project" value="TreeGrafter"/>
</dbReference>
<evidence type="ECO:0000256" key="2">
    <source>
        <dbReference type="ARBA" id="ARBA00009533"/>
    </source>
</evidence>
<reference evidence="9" key="1">
    <citation type="submission" date="2015-02" db="EMBL/GenBank/DDBJ databases">
        <authorList>
            <person name="Gon?alves P."/>
        </authorList>
    </citation>
    <scope>NUCLEOTIDE SEQUENCE [LARGE SCALE GENOMIC DNA]</scope>
</reference>
<evidence type="ECO:0000256" key="6">
    <source>
        <dbReference type="PIRSR" id="PIRSR602129-50"/>
    </source>
</evidence>
<keyword evidence="4 6" id="KW-0663">Pyridoxal phosphate</keyword>
<dbReference type="AlphaFoldDB" id="A0A0D6ET78"/>
<evidence type="ECO:0000256" key="5">
    <source>
        <dbReference type="ARBA" id="ARBA00023239"/>
    </source>
</evidence>
<comment type="cofactor">
    <cofactor evidence="1 6 7">
        <name>pyridoxal 5'-phosphate</name>
        <dbReference type="ChEBI" id="CHEBI:597326"/>
    </cofactor>
</comment>
<organism evidence="8 9">
    <name type="scientific">Sporidiobolus salmonicolor</name>
    <name type="common">Yeast-like fungus</name>
    <name type="synonym">Sporobolomyces salmonicolor</name>
    <dbReference type="NCBI Taxonomy" id="5005"/>
    <lineage>
        <taxon>Eukaryota</taxon>
        <taxon>Fungi</taxon>
        <taxon>Dikarya</taxon>
        <taxon>Basidiomycota</taxon>
        <taxon>Pucciniomycotina</taxon>
        <taxon>Microbotryomycetes</taxon>
        <taxon>Sporidiobolales</taxon>
        <taxon>Sporidiobolaceae</taxon>
        <taxon>Sporobolomyces</taxon>
    </lineage>
</organism>
<evidence type="ECO:0000313" key="8">
    <source>
        <dbReference type="EMBL" id="CEQ42780.1"/>
    </source>
</evidence>
<dbReference type="SUPFAM" id="SSF53383">
    <property type="entry name" value="PLP-dependent transferases"/>
    <property type="match status" value="1"/>
</dbReference>
<gene>
    <name evidence="8" type="primary">SPOSA6832_04628</name>
</gene>
<dbReference type="EC" id="4.1.1.15" evidence="3"/>
<dbReference type="InterPro" id="IPR010107">
    <property type="entry name" value="Glutamate_decarboxylase"/>
</dbReference>
<accession>A0A0D6ET78</accession>